<dbReference type="Pfam" id="PF23981">
    <property type="entry name" value="DUF7305"/>
    <property type="match status" value="1"/>
</dbReference>
<proteinExistence type="predicted"/>
<gene>
    <name evidence="3" type="ORF">H1D44_02535</name>
    <name evidence="4" type="ORF">HOP48_06710</name>
</gene>
<organism evidence="3 5">
    <name type="scientific">Billgrantia kenyensis</name>
    <dbReference type="NCBI Taxonomy" id="321266"/>
    <lineage>
        <taxon>Bacteria</taxon>
        <taxon>Pseudomonadati</taxon>
        <taxon>Pseudomonadota</taxon>
        <taxon>Gammaproteobacteria</taxon>
        <taxon>Oceanospirillales</taxon>
        <taxon>Halomonadaceae</taxon>
        <taxon>Billgrantia</taxon>
    </lineage>
</organism>
<evidence type="ECO:0000313" key="4">
    <source>
        <dbReference type="EMBL" id="MCG6661240.1"/>
    </source>
</evidence>
<protein>
    <recommendedName>
        <fullName evidence="2">DUF7305 domain-containing protein</fullName>
    </recommendedName>
</protein>
<dbReference type="AlphaFoldDB" id="A0A7V9VYI9"/>
<reference evidence="4 6" key="1">
    <citation type="submission" date="2020-05" db="EMBL/GenBank/DDBJ databases">
        <title>Comparative genomic analysis of denitrifying bacteria from Halomonas genus.</title>
        <authorList>
            <person name="Wang L."/>
            <person name="Shao Z."/>
        </authorList>
    </citation>
    <scope>NUCLEOTIDE SEQUENCE [LARGE SCALE GENOMIC DNA]</scope>
    <source>
        <strain evidence="4 6">DSM 17331</strain>
    </source>
</reference>
<accession>A0A7V9VYI9</accession>
<dbReference type="RefSeq" id="WP_181513286.1">
    <property type="nucleotide sequence ID" value="NZ_JABFUB010000004.1"/>
</dbReference>
<comment type="caution">
    <text evidence="3">The sequence shown here is derived from an EMBL/GenBank/DDBJ whole genome shotgun (WGS) entry which is preliminary data.</text>
</comment>
<reference evidence="3 5" key="2">
    <citation type="submission" date="2020-07" db="EMBL/GenBank/DDBJ databases">
        <title>Identification of Halomonas strains.</title>
        <authorList>
            <person name="Xiao Z."/>
            <person name="Shen J."/>
        </authorList>
    </citation>
    <scope>NUCLEOTIDE SEQUENCE [LARGE SCALE GENOMIC DNA]</scope>
    <source>
        <strain evidence="3 5">DSM 17331</strain>
    </source>
</reference>
<name>A0A7V9VYI9_9GAMM</name>
<evidence type="ECO:0000256" key="1">
    <source>
        <dbReference type="SAM" id="MobiDB-lite"/>
    </source>
</evidence>
<sequence>MKPKMVNELILMDHHHTIKITKHQKGAALIVVLSLLTITLALGFSAFNISLTSERLAGNYRLQAQSEMNSESAASKMLNFIVDNNRFETSFSSDEFIDCPRWVDFEQISKNNLTDCQKYQISTQGNVGVACHMNVTNGLCGLESGRYILSIGAVVDGGGALSEGSLVAVGLTNSNGYTPHEPVHGCEGVSLTGSTTITGGVVSGGDITISGGGVPPDNARAHGAVIYPDWWIWDSGKMEYVENYENNIDYNHDLSSPNSSCDPLRVDDIYQRVNNLTSEAMSRDVRIGSWPRVNGIIDHRGVSVENLANGETEILADAVDVSPVSGIEGMDDISFHIIRTGDFNDHNGSIRVTGNNDYLLFVDGDLSLGEGGHGSLMIEEGSTLTIIVSGKTYMHTSLDMLDTPLTTNGKPTFSIYSTSRDTAGQSTFEISDGTHVTGNFYAPYSNIKITGSSTKRGAIRGKTISISGGGHITNESNSMEDEPKGEDNTVTSWILKP</sequence>
<evidence type="ECO:0000313" key="6">
    <source>
        <dbReference type="Proteomes" id="UP000814353"/>
    </source>
</evidence>
<evidence type="ECO:0000259" key="2">
    <source>
        <dbReference type="Pfam" id="PF23981"/>
    </source>
</evidence>
<keyword evidence="6" id="KW-1185">Reference proteome</keyword>
<dbReference type="EMBL" id="JABFUB010000004">
    <property type="protein sequence ID" value="MCG6661240.1"/>
    <property type="molecule type" value="Genomic_DNA"/>
</dbReference>
<dbReference type="Proteomes" id="UP000814353">
    <property type="component" value="Unassembled WGS sequence"/>
</dbReference>
<dbReference type="Proteomes" id="UP000518091">
    <property type="component" value="Unassembled WGS sequence"/>
</dbReference>
<dbReference type="EMBL" id="JACEFT010000002">
    <property type="protein sequence ID" value="MBA2777769.1"/>
    <property type="molecule type" value="Genomic_DNA"/>
</dbReference>
<dbReference type="InterPro" id="IPR055729">
    <property type="entry name" value="DUF7305"/>
</dbReference>
<feature type="domain" description="DUF7305" evidence="2">
    <location>
        <begin position="353"/>
        <end position="473"/>
    </location>
</feature>
<evidence type="ECO:0000313" key="3">
    <source>
        <dbReference type="EMBL" id="MBA2777769.1"/>
    </source>
</evidence>
<evidence type="ECO:0000313" key="5">
    <source>
        <dbReference type="Proteomes" id="UP000518091"/>
    </source>
</evidence>
<feature type="region of interest" description="Disordered" evidence="1">
    <location>
        <begin position="464"/>
        <end position="491"/>
    </location>
</feature>